<keyword evidence="1 3" id="KW-0378">Hydrolase</keyword>
<dbReference type="Pfam" id="PF00561">
    <property type="entry name" value="Abhydrolase_1"/>
    <property type="match status" value="1"/>
</dbReference>
<dbReference type="SUPFAM" id="SSF53474">
    <property type="entry name" value="alpha/beta-Hydrolases"/>
    <property type="match status" value="1"/>
</dbReference>
<feature type="domain" description="AB hydrolase-1" evidence="2">
    <location>
        <begin position="31"/>
        <end position="131"/>
    </location>
</feature>
<dbReference type="PANTHER" id="PTHR46118">
    <property type="entry name" value="PROTEIN ABHD11"/>
    <property type="match status" value="1"/>
</dbReference>
<evidence type="ECO:0000259" key="2">
    <source>
        <dbReference type="Pfam" id="PF00561"/>
    </source>
</evidence>
<name>A0A5P8JMY6_9LACO</name>
<dbReference type="EMBL" id="CP045068">
    <property type="protein sequence ID" value="QFQ90272.1"/>
    <property type="molecule type" value="Genomic_DNA"/>
</dbReference>
<proteinExistence type="predicted"/>
<sequence>MVVQYSYRRDIMEITVNQIRLFYTQAGIGAPLILLHGNGEDHTIFTDLQTKLASDYTIYAIDSRDHGQSQHDVPLSYQLMADDIMNFTDALQLKNITLVGFSDGAIVSMLIASQRPALVHKVVLAGGNLTPQGIKAPIRFGVRATNWRKHDPLLSLMLNEPHISTKALHQITAQAFVIAGEKDVVKKSETVEIASAIPTSILRIVPGASHSDYVKDNTTFYHYIAAFLQPYRTE</sequence>
<dbReference type="Gene3D" id="3.40.50.1820">
    <property type="entry name" value="alpha/beta hydrolase"/>
    <property type="match status" value="1"/>
</dbReference>
<evidence type="ECO:0000313" key="4">
    <source>
        <dbReference type="Proteomes" id="UP000388452"/>
    </source>
</evidence>
<organism evidence="3 4">
    <name type="scientific">Lacticaseibacillus manihotivorans</name>
    <dbReference type="NCBI Taxonomy" id="88233"/>
    <lineage>
        <taxon>Bacteria</taxon>
        <taxon>Bacillati</taxon>
        <taxon>Bacillota</taxon>
        <taxon>Bacilli</taxon>
        <taxon>Lactobacillales</taxon>
        <taxon>Lactobacillaceae</taxon>
        <taxon>Lacticaseibacillus</taxon>
    </lineage>
</organism>
<protein>
    <submittedName>
        <fullName evidence="3">Alpha/beta fold hydrolase</fullName>
    </submittedName>
</protein>
<dbReference type="Proteomes" id="UP000388452">
    <property type="component" value="Chromosome"/>
</dbReference>
<dbReference type="GO" id="GO:0016787">
    <property type="term" value="F:hydrolase activity"/>
    <property type="evidence" value="ECO:0007669"/>
    <property type="project" value="UniProtKB-KW"/>
</dbReference>
<evidence type="ECO:0000256" key="1">
    <source>
        <dbReference type="ARBA" id="ARBA00022801"/>
    </source>
</evidence>
<dbReference type="PANTHER" id="PTHR46118:SF4">
    <property type="entry name" value="PROTEIN ABHD11"/>
    <property type="match status" value="1"/>
</dbReference>
<dbReference type="AlphaFoldDB" id="A0A5P8JMY6"/>
<reference evidence="3 4" key="1">
    <citation type="submission" date="2019-10" db="EMBL/GenBank/DDBJ databases">
        <title>Genome sequencing of Lactobacillus manihotivorans.</title>
        <authorList>
            <person name="Kim K."/>
        </authorList>
    </citation>
    <scope>NUCLEOTIDE SEQUENCE [LARGE SCALE GENOMIC DNA]</scope>
    <source>
        <strain evidence="3 4">LM010</strain>
    </source>
</reference>
<gene>
    <name evidence="3" type="ORF">LM010_01915</name>
</gene>
<evidence type="ECO:0000313" key="3">
    <source>
        <dbReference type="EMBL" id="QFQ90272.1"/>
    </source>
</evidence>
<dbReference type="InterPro" id="IPR029058">
    <property type="entry name" value="AB_hydrolase_fold"/>
</dbReference>
<accession>A0A5P8JMY6</accession>
<dbReference type="InterPro" id="IPR000073">
    <property type="entry name" value="AB_hydrolase_1"/>
</dbReference>